<gene>
    <name evidence="1" type="ORF">OJ253_965</name>
</gene>
<dbReference type="OrthoDB" id="338919at2759"/>
<accession>A0A9D5DND0</accession>
<reference evidence="1" key="1">
    <citation type="submission" date="2022-10" db="EMBL/GenBank/DDBJ databases">
        <title>Adaptive evolution leads to modifications in subtelomeric GC content in a zoonotic Cryptosporidium species.</title>
        <authorList>
            <person name="Li J."/>
            <person name="Feng Y."/>
            <person name="Xiao L."/>
        </authorList>
    </citation>
    <scope>NUCLEOTIDE SEQUENCE</scope>
    <source>
        <strain evidence="1">33844</strain>
    </source>
</reference>
<protein>
    <submittedName>
        <fullName evidence="1">Signal peptide-containing protein</fullName>
    </submittedName>
</protein>
<dbReference type="EMBL" id="JAPCXC010000018">
    <property type="protein sequence ID" value="KAJ1611107.1"/>
    <property type="molecule type" value="Genomic_DNA"/>
</dbReference>
<dbReference type="PROSITE" id="PS00018">
    <property type="entry name" value="EF_HAND_1"/>
    <property type="match status" value="1"/>
</dbReference>
<sequence>MLAICIELAAANASEHVDEPRPNNGSGPEYEYERDTQSLYLELYTDGPKRANAGSMYRLLPPGPVKHLFHFQQSKLAGVEAINVPLALGLHRPQRISDPINRSVEASVSQQFLMEEFYVSRFIEFATNNIELPLSNIFMGACIIYTYRSVRNQLGVSSSLPDIHKVATMTFQLPNIKEENFRKLCRQYIVSTWVTGKHVSPLSLVSQMCSQIQFCIDDSTTLNSVIALRETLSTKPATLPNHDSANRLAFINHIKNRFQGKTLNVNLLRLYKLVCRLDSIINTFFPGKLTDAFAIKDQSHMDSWQQIVEYLDENNSGSMTCEDLLRLHLKAFPLFQTQLNTSKRNHLSKLLCASSESAVNQYLTPSPPASISFQYLMYLNEYLELPLKLISMSQCVFFLSASYTGMFPRFEHSTELALLLDQFKAKHKTIEEFLPHCMHILPKYINLAENTFIPKERIVINKKRDSSEICSAIYDCFSSGSPLSENDLAALFVSTISRGSDFYNQFLPRAKFINRSAEKRRVREHKVESKVDSAVESRLLTPISVINAATVTHDPGVAIKVQKLYSSLVRVGLLLTGKTHISDVSKAKRPLSLPKEFISENSIEELVPSVSDLSLIVSNSLIPSDCASDITKMRPELSSVFFTLTSLCEYILNNSYPTPFSDVPYLLKLVTILSDTYGFSINKIKRIHAYASSSYAIFGVQIRLLPLFSFVSRHSSARDNLKSEYNICMESFQLKLFFTSSQIQDKRDSFCRYAALVLEDEFFDQNILFAIKSFSRKSQIEEEWYNSLSNLINDVRKSLVSSVGSNLTIGYSIGDGCKFVPFFISKYIRNIQKSNYAGELSNKDIIRIFTRIYYGYEKIADIGSSAFVGNALRYEFISSRDSSKDMSNFKLVSDEIYGLRYVFSHETMLESYPYLVESCVVVTTEHIKSTVSGELETEKIREICEQTFSTPNRELPTQHNTNSLYLNYLVNYLSVPQQAISQFQCMYKVISAFANLPEGIPSFEASVNFGLNLYVLTRGFRNVKEATFGDKCKVAALLSNIINTDTDAAIYDEDSSSKTNFGRSLHRKNTSPIEARQISAFCNAVIQCSKFNLHDRHVRDFVSNQTLYNFIYDDHLSGDPIASSNIKLGKDGSKEGTSRTQIKHMLEREVEKLIIDGLEITYNGNTVKVQGLRMLESIRLYGVFHDSFRGLLRQLEGEDLVRKYDFSGLYSGASPIKGRNDSIDEMNIFSIETAAYVVHRISVSLSENDKASEIQNLVISTQRNALYYCNEHLKSVLSDGFDLYEINSICSVAFSAFKY</sequence>
<evidence type="ECO:0000313" key="1">
    <source>
        <dbReference type="EMBL" id="KAJ1611107.1"/>
    </source>
</evidence>
<proteinExistence type="predicted"/>
<dbReference type="InterPro" id="IPR018247">
    <property type="entry name" value="EF_Hand_1_Ca_BS"/>
</dbReference>
<name>A0A9D5DND0_9CRYT</name>
<dbReference type="Proteomes" id="UP001067231">
    <property type="component" value="Unassembled WGS sequence"/>
</dbReference>
<comment type="caution">
    <text evidence="1">The sequence shown here is derived from an EMBL/GenBank/DDBJ whole genome shotgun (WGS) entry which is preliminary data.</text>
</comment>
<organism evidence="1">
    <name type="scientific">Cryptosporidium canis</name>
    <dbReference type="NCBI Taxonomy" id="195482"/>
    <lineage>
        <taxon>Eukaryota</taxon>
        <taxon>Sar</taxon>
        <taxon>Alveolata</taxon>
        <taxon>Apicomplexa</taxon>
        <taxon>Conoidasida</taxon>
        <taxon>Coccidia</taxon>
        <taxon>Eucoccidiorida</taxon>
        <taxon>Eimeriorina</taxon>
        <taxon>Cryptosporidiidae</taxon>
        <taxon>Cryptosporidium</taxon>
    </lineage>
</organism>